<dbReference type="NCBIfam" id="TIGR03138">
    <property type="entry name" value="QueF"/>
    <property type="match status" value="1"/>
</dbReference>
<dbReference type="EMBL" id="JRNI01000006">
    <property type="protein sequence ID" value="KGF32125.1"/>
    <property type="molecule type" value="Genomic_DNA"/>
</dbReference>
<dbReference type="GO" id="GO:0005737">
    <property type="term" value="C:cytoplasm"/>
    <property type="evidence" value="ECO:0007669"/>
    <property type="project" value="UniProtKB-SubCell"/>
</dbReference>
<dbReference type="eggNOG" id="COG2904">
    <property type="taxonomic scope" value="Bacteria"/>
</dbReference>
<evidence type="ECO:0000313" key="7">
    <source>
        <dbReference type="EMBL" id="KGF32125.1"/>
    </source>
</evidence>
<evidence type="ECO:0000259" key="6">
    <source>
        <dbReference type="Pfam" id="PF14819"/>
    </source>
</evidence>
<evidence type="ECO:0000256" key="3">
    <source>
        <dbReference type="ARBA" id="ARBA00022857"/>
    </source>
</evidence>
<feature type="binding site" evidence="5">
    <location>
        <begin position="258"/>
        <end position="259"/>
    </location>
    <ligand>
        <name>NADPH</name>
        <dbReference type="ChEBI" id="CHEBI:57783"/>
    </ligand>
</feature>
<evidence type="ECO:0000256" key="2">
    <source>
        <dbReference type="ARBA" id="ARBA00022785"/>
    </source>
</evidence>
<dbReference type="PANTHER" id="PTHR34354:SF1">
    <property type="entry name" value="NADPH-DEPENDENT 7-CYANO-7-DEAZAGUANINE REDUCTASE"/>
    <property type="match status" value="1"/>
</dbReference>
<comment type="function">
    <text evidence="5">Catalyzes the NADPH-dependent reduction of 7-cyano-7-deazaguanine (preQ0) to 7-aminomethyl-7-deazaguanine (preQ1).</text>
</comment>
<dbReference type="PANTHER" id="PTHR34354">
    <property type="entry name" value="NADPH-DEPENDENT 7-CYANO-7-DEAZAGUANINE REDUCTASE"/>
    <property type="match status" value="1"/>
</dbReference>
<evidence type="ECO:0000256" key="1">
    <source>
        <dbReference type="ARBA" id="ARBA00022490"/>
    </source>
</evidence>
<comment type="caution">
    <text evidence="7">The sequence shown here is derived from an EMBL/GenBank/DDBJ whole genome shotgun (WGS) entry which is preliminary data.</text>
</comment>
<comment type="subcellular location">
    <subcellularLocation>
        <location evidence="5">Cytoplasm</location>
    </subcellularLocation>
</comment>
<comment type="similarity">
    <text evidence="5">Belongs to the GTP cyclohydrolase I family. QueF type 2 subfamily.</text>
</comment>
<dbReference type="SUPFAM" id="SSF55620">
    <property type="entry name" value="Tetrahydrobiopterin biosynthesis enzymes-like"/>
    <property type="match status" value="1"/>
</dbReference>
<dbReference type="HAMAP" id="MF_00817">
    <property type="entry name" value="QueF_type2"/>
    <property type="match status" value="1"/>
</dbReference>
<gene>
    <name evidence="5" type="primary">queF</name>
    <name evidence="7" type="ORF">HMPREF2130_01265</name>
</gene>
<dbReference type="EC" id="1.7.1.13" evidence="5"/>
<feature type="active site" description="Thioimide intermediate" evidence="5">
    <location>
        <position position="190"/>
    </location>
</feature>
<name>A0A095ZBG8_9BURK</name>
<dbReference type="Pfam" id="PF14489">
    <property type="entry name" value="QueF"/>
    <property type="match status" value="1"/>
</dbReference>
<accession>A0A095ZBG8</accession>
<keyword evidence="1 5" id="KW-0963">Cytoplasm</keyword>
<dbReference type="OrthoDB" id="9789995at2"/>
<dbReference type="InterPro" id="IPR050084">
    <property type="entry name" value="NADPH_dep_7-cyano-7-deazaG_red"/>
</dbReference>
<dbReference type="Gene3D" id="3.30.1130.10">
    <property type="match status" value="2"/>
</dbReference>
<feature type="active site" description="Proton donor" evidence="5">
    <location>
        <position position="197"/>
    </location>
</feature>
<dbReference type="AlphaFoldDB" id="A0A095ZBG8"/>
<dbReference type="Proteomes" id="UP000029629">
    <property type="component" value="Unassembled WGS sequence"/>
</dbReference>
<keyword evidence="2 5" id="KW-0671">Queuosine biosynthesis</keyword>
<dbReference type="GO" id="GO:0033739">
    <property type="term" value="F:preQ1 synthase activity"/>
    <property type="evidence" value="ECO:0007669"/>
    <property type="project" value="UniProtKB-UniRule"/>
</dbReference>
<evidence type="ECO:0000256" key="5">
    <source>
        <dbReference type="HAMAP-Rule" id="MF_00817"/>
    </source>
</evidence>
<dbReference type="eggNOG" id="COG0780">
    <property type="taxonomic scope" value="Bacteria"/>
</dbReference>
<evidence type="ECO:0000313" key="8">
    <source>
        <dbReference type="Proteomes" id="UP000029629"/>
    </source>
</evidence>
<dbReference type="InterPro" id="IPR029500">
    <property type="entry name" value="QueF"/>
</dbReference>
<feature type="binding site" evidence="5">
    <location>
        <begin position="82"/>
        <end position="84"/>
    </location>
    <ligand>
        <name>substrate</name>
    </ligand>
</feature>
<feature type="binding site" evidence="5">
    <location>
        <begin position="229"/>
        <end position="230"/>
    </location>
    <ligand>
        <name>substrate</name>
    </ligand>
</feature>
<keyword evidence="4 5" id="KW-0560">Oxidoreductase</keyword>
<dbReference type="PIRSF" id="PIRSF004750">
    <property type="entry name" value="Nitrile_oxidored_YqcD_prd"/>
    <property type="match status" value="1"/>
</dbReference>
<evidence type="ECO:0000256" key="4">
    <source>
        <dbReference type="ARBA" id="ARBA00023002"/>
    </source>
</evidence>
<dbReference type="Pfam" id="PF14819">
    <property type="entry name" value="QueF_N"/>
    <property type="match status" value="1"/>
</dbReference>
<dbReference type="InterPro" id="IPR029139">
    <property type="entry name" value="QueF_N"/>
</dbReference>
<sequence length="290" mass="32632">MPKQISDSNLGQTTQYPNQYDPSLLFPIARVVTREDSRAANTPNWIGADLWTAYEISWLDSRGKPVVAIASFDFAVSNPYLIESKSFKLYLNSFNQSKFDAPEQVIERMTKDLSQAAGGKVTIQLLSPQAWQDAQIIEPLGDCVDDLAISIDCYDANPALLQLLDSETDAEGEQAEQARILYSNLLKSNCPVTNQPDWGTVIIAYQGQTIDPAAFLRYIVSYRQHNGFHELCVEEIYCDLMKYCAPEALFVMARYTRRGGLDINPWRASSQAIIKGMEQLLTPFNRLARQ</sequence>
<comment type="catalytic activity">
    <reaction evidence="5">
        <text>7-aminomethyl-7-carbaguanine + 2 NADP(+) = 7-cyano-7-carbaguanine + 2 NADPH + 3 H(+)</text>
        <dbReference type="Rhea" id="RHEA:13409"/>
        <dbReference type="ChEBI" id="CHEBI:15378"/>
        <dbReference type="ChEBI" id="CHEBI:45075"/>
        <dbReference type="ChEBI" id="CHEBI:57783"/>
        <dbReference type="ChEBI" id="CHEBI:58349"/>
        <dbReference type="ChEBI" id="CHEBI:58703"/>
        <dbReference type="EC" id="1.7.1.13"/>
    </reaction>
</comment>
<dbReference type="GO" id="GO:0008616">
    <property type="term" value="P:tRNA queuosine(34) biosynthetic process"/>
    <property type="evidence" value="ECO:0007669"/>
    <property type="project" value="UniProtKB-UniRule"/>
</dbReference>
<dbReference type="InterPro" id="IPR016428">
    <property type="entry name" value="QueF_type2"/>
</dbReference>
<protein>
    <recommendedName>
        <fullName evidence="5">NADPH-dependent 7-cyano-7-deazaguanine reductase</fullName>
        <ecNumber evidence="5">1.7.1.13</ecNumber>
    </recommendedName>
    <alternativeName>
        <fullName evidence="5">7-cyano-7-carbaguanine reductase</fullName>
    </alternativeName>
    <alternativeName>
        <fullName evidence="5">NADPH-dependent nitrile oxidoreductase</fullName>
    </alternativeName>
    <alternativeName>
        <fullName evidence="5">PreQ(0) reductase</fullName>
    </alternativeName>
</protein>
<proteinExistence type="inferred from homology"/>
<dbReference type="UniPathway" id="UPA00392"/>
<keyword evidence="8" id="KW-1185">Reference proteome</keyword>
<reference evidence="7 8" key="1">
    <citation type="submission" date="2014-07" db="EMBL/GenBank/DDBJ databases">
        <authorList>
            <person name="McCorrison J."/>
            <person name="Sanka R."/>
            <person name="Torralba M."/>
            <person name="Gillis M."/>
            <person name="Haft D.H."/>
            <person name="Methe B."/>
            <person name="Sutton G."/>
            <person name="Nelson K.E."/>
        </authorList>
    </citation>
    <scope>NUCLEOTIDE SEQUENCE [LARGE SCALE GENOMIC DNA]</scope>
    <source>
        <strain evidence="7 8">DNF00040</strain>
    </source>
</reference>
<feature type="binding site" evidence="5">
    <location>
        <begin position="84"/>
        <end position="85"/>
    </location>
    <ligand>
        <name>NADPH</name>
        <dbReference type="ChEBI" id="CHEBI:57783"/>
    </ligand>
</feature>
<keyword evidence="3 5" id="KW-0521">NADP</keyword>
<comment type="subunit">
    <text evidence="5">Homodimer.</text>
</comment>
<comment type="pathway">
    <text evidence="5">tRNA modification; tRNA-queuosine biosynthesis.</text>
</comment>
<dbReference type="RefSeq" id="WP_036557305.1">
    <property type="nucleotide sequence ID" value="NZ_JRNI01000006.1"/>
</dbReference>
<feature type="domain" description="NADPH-dependent 7-cyano-7-deazaguanine reductase N-terminal" evidence="6">
    <location>
        <begin position="16"/>
        <end position="125"/>
    </location>
</feature>
<organism evidence="7 8">
    <name type="scientific">Oligella urethralis DNF00040</name>
    <dbReference type="NCBI Taxonomy" id="1401065"/>
    <lineage>
        <taxon>Bacteria</taxon>
        <taxon>Pseudomonadati</taxon>
        <taxon>Pseudomonadota</taxon>
        <taxon>Betaproteobacteria</taxon>
        <taxon>Burkholderiales</taxon>
        <taxon>Alcaligenaceae</taxon>
        <taxon>Oligella</taxon>
    </lineage>
</organism>
<dbReference type="InterPro" id="IPR043133">
    <property type="entry name" value="GTP-CH-I_C/QueF"/>
</dbReference>